<dbReference type="NCBIfam" id="NF004231">
    <property type="entry name" value="PRK05679.1"/>
    <property type="match status" value="1"/>
</dbReference>
<feature type="binding site" evidence="5">
    <location>
        <position position="146"/>
    </location>
    <ligand>
        <name>substrate</name>
    </ligand>
</feature>
<dbReference type="Pfam" id="PF10590">
    <property type="entry name" value="PNP_phzG_C"/>
    <property type="match status" value="1"/>
</dbReference>
<comment type="subunit">
    <text evidence="5">Homodimer.</text>
</comment>
<dbReference type="GO" id="GO:0004733">
    <property type="term" value="F:pyridoxamine phosphate oxidase activity"/>
    <property type="evidence" value="ECO:0007669"/>
    <property type="project" value="UniProtKB-EC"/>
</dbReference>
<dbReference type="SUPFAM" id="SSF50475">
    <property type="entry name" value="FMN-binding split barrel"/>
    <property type="match status" value="1"/>
</dbReference>
<comment type="function">
    <text evidence="5">Catalyzes the oxidation of either pyridoxine 5'-phosphate (PNP) or pyridoxamine 5'-phosphate (PMP) into pyridoxal 5'-phosphate (PLP).</text>
</comment>
<comment type="similarity">
    <text evidence="1 5">Belongs to the pyridoxamine 5'-phosphate oxidase family.</text>
</comment>
<comment type="pathway">
    <text evidence="5">Cofactor metabolism; pyridoxal 5'-phosphate salvage; pyridoxal 5'-phosphate from pyridoxamine 5'-phosphate: step 1/1.</text>
</comment>
<feature type="binding site" evidence="5">
    <location>
        <position position="120"/>
    </location>
    <ligand>
        <name>FMN</name>
        <dbReference type="ChEBI" id="CHEBI:58210"/>
    </ligand>
</feature>
<feature type="binding site" evidence="5">
    <location>
        <position position="224"/>
    </location>
    <ligand>
        <name>FMN</name>
        <dbReference type="ChEBI" id="CHEBI:58210"/>
    </ligand>
</feature>
<comment type="cofactor">
    <cofactor evidence="5">
        <name>FMN</name>
        <dbReference type="ChEBI" id="CHEBI:58210"/>
    </cofactor>
    <text evidence="5">Binds 1 FMN per subunit.</text>
</comment>
<feature type="domain" description="Pyridoxine 5'-phosphate oxidase dimerisation C-terminal" evidence="8">
    <location>
        <begin position="201"/>
        <end position="256"/>
    </location>
</feature>
<name>A0ABS3RDZ6_9ACTN</name>
<comment type="pathway">
    <text evidence="5">Cofactor metabolism; pyridoxal 5'-phosphate salvage; pyridoxal 5'-phosphate from pyridoxine 5'-phosphate: step 1/1.</text>
</comment>
<evidence type="ECO:0000256" key="1">
    <source>
        <dbReference type="ARBA" id="ARBA00007301"/>
    </source>
</evidence>
<protein>
    <recommendedName>
        <fullName evidence="5">Pyridoxine/pyridoxamine 5'-phosphate oxidase</fullName>
        <ecNumber evidence="5">1.4.3.5</ecNumber>
    </recommendedName>
    <alternativeName>
        <fullName evidence="5">PNP/PMP oxidase</fullName>
        <shortName evidence="5">PNPOx</shortName>
    </alternativeName>
    <alternativeName>
        <fullName evidence="5">Pyridoxal 5'-phosphate synthase</fullName>
    </alternativeName>
</protein>
<dbReference type="InterPro" id="IPR019740">
    <property type="entry name" value="Pyridox_Oxase_CS"/>
</dbReference>
<dbReference type="PROSITE" id="PS01064">
    <property type="entry name" value="PYRIDOX_OXIDASE"/>
    <property type="match status" value="1"/>
</dbReference>
<proteinExistence type="inferred from homology"/>
<keyword evidence="2 5" id="KW-0285">Flavoprotein</keyword>
<comment type="catalytic activity">
    <reaction evidence="5">
        <text>pyridoxine 5'-phosphate + O2 = pyridoxal 5'-phosphate + H2O2</text>
        <dbReference type="Rhea" id="RHEA:15149"/>
        <dbReference type="ChEBI" id="CHEBI:15379"/>
        <dbReference type="ChEBI" id="CHEBI:16240"/>
        <dbReference type="ChEBI" id="CHEBI:58589"/>
        <dbReference type="ChEBI" id="CHEBI:597326"/>
        <dbReference type="EC" id="1.4.3.5"/>
    </reaction>
</comment>
<dbReference type="HAMAP" id="MF_01629">
    <property type="entry name" value="PdxH"/>
    <property type="match status" value="1"/>
</dbReference>
<feature type="binding site" evidence="5">
    <location>
        <position position="98"/>
    </location>
    <ligand>
        <name>FMN</name>
        <dbReference type="ChEBI" id="CHEBI:58210"/>
    </ligand>
</feature>
<dbReference type="InterPro" id="IPR019576">
    <property type="entry name" value="Pyridoxamine_oxidase_dimer_C"/>
</dbReference>
<feature type="region of interest" description="Disordered" evidence="6">
    <location>
        <begin position="1"/>
        <end position="23"/>
    </location>
</feature>
<reference evidence="9 10" key="1">
    <citation type="submission" date="2021-03" db="EMBL/GenBank/DDBJ databases">
        <authorList>
            <person name="Kanchanasin P."/>
            <person name="Saeng-In P."/>
            <person name="Phongsopitanun W."/>
            <person name="Yuki M."/>
            <person name="Kudo T."/>
            <person name="Ohkuma M."/>
            <person name="Tanasupawat S."/>
        </authorList>
    </citation>
    <scope>NUCLEOTIDE SEQUENCE [LARGE SCALE GENOMIC DNA]</scope>
    <source>
        <strain evidence="9 10">L46</strain>
    </source>
</reference>
<dbReference type="Pfam" id="PF01243">
    <property type="entry name" value="PNPOx_N"/>
    <property type="match status" value="1"/>
</dbReference>
<dbReference type="PIRSF" id="PIRSF000190">
    <property type="entry name" value="Pyd_amn-ph_oxd"/>
    <property type="match status" value="1"/>
</dbReference>
<evidence type="ECO:0000259" key="7">
    <source>
        <dbReference type="Pfam" id="PF01243"/>
    </source>
</evidence>
<dbReference type="InterPro" id="IPR000659">
    <property type="entry name" value="Pyridox_Oxase"/>
</dbReference>
<feature type="domain" description="Pyridoxamine 5'-phosphate oxidase N-terminal" evidence="7">
    <location>
        <begin position="50"/>
        <end position="174"/>
    </location>
</feature>
<dbReference type="PANTHER" id="PTHR10851:SF0">
    <property type="entry name" value="PYRIDOXINE-5'-PHOSPHATE OXIDASE"/>
    <property type="match status" value="1"/>
</dbReference>
<dbReference type="EC" id="1.4.3.5" evidence="5"/>
<feature type="binding site" evidence="5">
    <location>
        <position position="138"/>
    </location>
    <ligand>
        <name>substrate</name>
    </ligand>
</feature>
<evidence type="ECO:0000256" key="3">
    <source>
        <dbReference type="ARBA" id="ARBA00022643"/>
    </source>
</evidence>
<feature type="binding site" evidence="5">
    <location>
        <position position="214"/>
    </location>
    <ligand>
        <name>FMN</name>
        <dbReference type="ChEBI" id="CHEBI:58210"/>
    </ligand>
</feature>
<evidence type="ECO:0000259" key="8">
    <source>
        <dbReference type="Pfam" id="PF10590"/>
    </source>
</evidence>
<comment type="caution">
    <text evidence="5">Lacks conserved residue(s) required for the propagation of feature annotation.</text>
</comment>
<comment type="caution">
    <text evidence="9">The sequence shown here is derived from an EMBL/GenBank/DDBJ whole genome shotgun (WGS) entry which is preliminary data.</text>
</comment>
<gene>
    <name evidence="5 9" type="primary">pdxH</name>
    <name evidence="9" type="ORF">J4557_43710</name>
</gene>
<evidence type="ECO:0000256" key="6">
    <source>
        <dbReference type="SAM" id="MobiDB-lite"/>
    </source>
</evidence>
<evidence type="ECO:0000256" key="4">
    <source>
        <dbReference type="ARBA" id="ARBA00023002"/>
    </source>
</evidence>
<feature type="binding site" evidence="5">
    <location>
        <begin position="76"/>
        <end position="81"/>
    </location>
    <ligand>
        <name>FMN</name>
        <dbReference type="ChEBI" id="CHEBI:58210"/>
    </ligand>
</feature>
<dbReference type="NCBIfam" id="TIGR00558">
    <property type="entry name" value="pdxH"/>
    <property type="match status" value="1"/>
</dbReference>
<evidence type="ECO:0000256" key="5">
    <source>
        <dbReference type="HAMAP-Rule" id="MF_01629"/>
    </source>
</evidence>
<feature type="binding site" evidence="5">
    <location>
        <begin position="156"/>
        <end position="157"/>
    </location>
    <ligand>
        <name>FMN</name>
        <dbReference type="ChEBI" id="CHEBI:58210"/>
    </ligand>
</feature>
<dbReference type="EMBL" id="JAGEOK010000046">
    <property type="protein sequence ID" value="MBO2444447.1"/>
    <property type="molecule type" value="Genomic_DNA"/>
</dbReference>
<keyword evidence="5" id="KW-0664">Pyridoxine biosynthesis</keyword>
<dbReference type="RefSeq" id="WP_208272879.1">
    <property type="nucleotide sequence ID" value="NZ_BAAAGM010000019.1"/>
</dbReference>
<keyword evidence="10" id="KW-1185">Reference proteome</keyword>
<feature type="binding site" evidence="5">
    <location>
        <position position="81"/>
    </location>
    <ligand>
        <name>substrate</name>
    </ligand>
</feature>
<dbReference type="Gene3D" id="2.30.110.10">
    <property type="entry name" value="Electron Transport, Fmn-binding Protein, Chain A"/>
    <property type="match status" value="1"/>
</dbReference>
<feature type="region of interest" description="Disordered" evidence="6">
    <location>
        <begin position="233"/>
        <end position="256"/>
    </location>
</feature>
<feature type="binding site" evidence="5">
    <location>
        <position position="142"/>
    </location>
    <ligand>
        <name>substrate</name>
    </ligand>
</feature>
<evidence type="ECO:0000313" key="10">
    <source>
        <dbReference type="Proteomes" id="UP000666915"/>
    </source>
</evidence>
<dbReference type="Proteomes" id="UP000666915">
    <property type="component" value="Unassembled WGS sequence"/>
</dbReference>
<sequence length="256" mass="28083">MHNPQVRGSDAVNSPTPDPARLRRSYEGGELAEAALPADPLALFAAWFADVHAAGLPEPNAMVLATASADGVPSARTVLLKGYGPHGFRFFTNLTSAKGRELAENPRAGLVFPWHAMHRQVRVAGPAFALSRDESEAYFRTRPYGSRIGAWASEHQSGVIADRSVLERRFAELAERWPDPATEPGGGAVAEGDAVPLPDFWGGYRVVPEAIEFWQGRRDRLHDRIRYRRTALDDQGRPLDADPDAAGRWVTERLSP</sequence>
<feature type="binding site" evidence="5">
    <location>
        <begin position="220"/>
        <end position="222"/>
    </location>
    <ligand>
        <name>substrate</name>
    </ligand>
</feature>
<accession>A0ABS3RDZ6</accession>
<evidence type="ECO:0000313" key="9">
    <source>
        <dbReference type="EMBL" id="MBO2444447.1"/>
    </source>
</evidence>
<feature type="binding site" evidence="5">
    <location>
        <begin position="91"/>
        <end position="92"/>
    </location>
    <ligand>
        <name>FMN</name>
        <dbReference type="ChEBI" id="CHEBI:58210"/>
    </ligand>
</feature>
<dbReference type="InterPro" id="IPR011576">
    <property type="entry name" value="Pyridox_Oxase_N"/>
</dbReference>
<keyword evidence="4 5" id="KW-0560">Oxidoreductase</keyword>
<dbReference type="PANTHER" id="PTHR10851">
    <property type="entry name" value="PYRIDOXINE-5-PHOSPHATE OXIDASE"/>
    <property type="match status" value="1"/>
</dbReference>
<keyword evidence="3 5" id="KW-0288">FMN</keyword>
<dbReference type="InterPro" id="IPR012349">
    <property type="entry name" value="Split_barrel_FMN-bd"/>
</dbReference>
<organism evidence="9 10">
    <name type="scientific">Actinomadura nitritigenes</name>
    <dbReference type="NCBI Taxonomy" id="134602"/>
    <lineage>
        <taxon>Bacteria</taxon>
        <taxon>Bacillati</taxon>
        <taxon>Actinomycetota</taxon>
        <taxon>Actinomycetes</taxon>
        <taxon>Streptosporangiales</taxon>
        <taxon>Thermomonosporaceae</taxon>
        <taxon>Actinomadura</taxon>
    </lineage>
</organism>
<comment type="catalytic activity">
    <reaction evidence="5">
        <text>pyridoxamine 5'-phosphate + O2 + H2O = pyridoxal 5'-phosphate + H2O2 + NH4(+)</text>
        <dbReference type="Rhea" id="RHEA:15817"/>
        <dbReference type="ChEBI" id="CHEBI:15377"/>
        <dbReference type="ChEBI" id="CHEBI:15379"/>
        <dbReference type="ChEBI" id="CHEBI:16240"/>
        <dbReference type="ChEBI" id="CHEBI:28938"/>
        <dbReference type="ChEBI" id="CHEBI:58451"/>
        <dbReference type="ChEBI" id="CHEBI:597326"/>
        <dbReference type="EC" id="1.4.3.5"/>
    </reaction>
</comment>
<evidence type="ECO:0000256" key="2">
    <source>
        <dbReference type="ARBA" id="ARBA00022630"/>
    </source>
</evidence>